<evidence type="ECO:0000256" key="1">
    <source>
        <dbReference type="ARBA" id="ARBA00000274"/>
    </source>
</evidence>
<keyword evidence="3" id="KW-0203">Cytokinin biosynthesis</keyword>
<sequence>MNQKLSICVYCGSRSGVSPAYVQAAQQVGQWLGSHQIRLVYGGGNAGLMGTVANAALAAGGEVYGIIPQSLIKKEQGHRGITELRIVDTMHQRKQAMAQASDAFLALPGGIGTFEEFFEVWTWRQLAYHDNPIGLLNVDGYYDGLLNFMQTGVNAGFMNQEQLSYLTIESQVEPMMEKLTQLMQQPSQADSYHAI</sequence>
<dbReference type="PANTHER" id="PTHR31223:SF70">
    <property type="entry name" value="LOG FAMILY PROTEIN YJL055W"/>
    <property type="match status" value="1"/>
</dbReference>
<keyword evidence="3 4" id="KW-0378">Hydrolase</keyword>
<reference evidence="4 5" key="1">
    <citation type="submission" date="2018-01" db="EMBL/GenBank/DDBJ databases">
        <title>Saezia sanguinis gen. nov., sp. nov., in the order Burkholderiales isolated from human blood.</title>
        <authorList>
            <person name="Medina-Pascual M.J."/>
            <person name="Valdezate S."/>
            <person name="Monzon S."/>
            <person name="Cuesta I."/>
            <person name="Carrasco G."/>
            <person name="Villalon P."/>
            <person name="Saez-Nieto J.A."/>
        </authorList>
    </citation>
    <scope>NUCLEOTIDE SEQUENCE [LARGE SCALE GENOMIC DNA]</scope>
    <source>
        <strain evidence="4 5">CNM695-12</strain>
    </source>
</reference>
<dbReference type="InterPro" id="IPR005269">
    <property type="entry name" value="LOG"/>
</dbReference>
<dbReference type="PANTHER" id="PTHR31223">
    <property type="entry name" value="LOG FAMILY PROTEIN YJL055W"/>
    <property type="match status" value="1"/>
</dbReference>
<evidence type="ECO:0000313" key="4">
    <source>
        <dbReference type="EMBL" id="RUS67593.1"/>
    </source>
</evidence>
<dbReference type="GO" id="GO:0008714">
    <property type="term" value="F:AMP nucleosidase activity"/>
    <property type="evidence" value="ECO:0007669"/>
    <property type="project" value="UniProtKB-EC"/>
</dbReference>
<gene>
    <name evidence="4" type="primary">fas6</name>
    <name evidence="4" type="ORF">CUZ56_00068</name>
</gene>
<keyword evidence="5" id="KW-1185">Reference proteome</keyword>
<dbReference type="GO" id="GO:0009691">
    <property type="term" value="P:cytokinin biosynthetic process"/>
    <property type="evidence" value="ECO:0007669"/>
    <property type="project" value="UniProtKB-UniRule"/>
</dbReference>
<protein>
    <recommendedName>
        <fullName evidence="3">Cytokinin riboside 5'-monophosphate phosphoribohydrolase</fullName>
        <ecNumber evidence="3">3.2.2.n1</ecNumber>
    </recommendedName>
</protein>
<proteinExistence type="inferred from homology"/>
<dbReference type="EMBL" id="PQSP01000001">
    <property type="protein sequence ID" value="RUS67593.1"/>
    <property type="molecule type" value="Genomic_DNA"/>
</dbReference>
<evidence type="ECO:0000313" key="5">
    <source>
        <dbReference type="Proteomes" id="UP000286947"/>
    </source>
</evidence>
<comment type="similarity">
    <text evidence="2 3">Belongs to the LOG family.</text>
</comment>
<evidence type="ECO:0000256" key="3">
    <source>
        <dbReference type="RuleBase" id="RU363015"/>
    </source>
</evidence>
<dbReference type="Pfam" id="PF03641">
    <property type="entry name" value="Lysine_decarbox"/>
    <property type="match status" value="1"/>
</dbReference>
<dbReference type="Gene3D" id="3.40.50.450">
    <property type="match status" value="1"/>
</dbReference>
<dbReference type="EC" id="3.2.2.n1" evidence="3"/>
<dbReference type="AlphaFoldDB" id="A0A433SFS1"/>
<dbReference type="RefSeq" id="WP_126977110.1">
    <property type="nucleotide sequence ID" value="NZ_PQSP01000001.1"/>
</dbReference>
<dbReference type="NCBIfam" id="TIGR00730">
    <property type="entry name" value="Rossman fold protein, TIGR00730 family"/>
    <property type="match status" value="1"/>
</dbReference>
<comment type="catalytic activity">
    <reaction evidence="1">
        <text>AMP + H2O = D-ribose 5-phosphate + adenine</text>
        <dbReference type="Rhea" id="RHEA:20129"/>
        <dbReference type="ChEBI" id="CHEBI:15377"/>
        <dbReference type="ChEBI" id="CHEBI:16708"/>
        <dbReference type="ChEBI" id="CHEBI:78346"/>
        <dbReference type="ChEBI" id="CHEBI:456215"/>
        <dbReference type="EC" id="3.2.2.4"/>
    </reaction>
</comment>
<dbReference type="InterPro" id="IPR031100">
    <property type="entry name" value="LOG_fam"/>
</dbReference>
<dbReference type="SUPFAM" id="SSF102405">
    <property type="entry name" value="MCP/YpsA-like"/>
    <property type="match status" value="1"/>
</dbReference>
<organism evidence="4 5">
    <name type="scientific">Saezia sanguinis</name>
    <dbReference type="NCBI Taxonomy" id="1965230"/>
    <lineage>
        <taxon>Bacteria</taxon>
        <taxon>Pseudomonadati</taxon>
        <taxon>Pseudomonadota</taxon>
        <taxon>Betaproteobacteria</taxon>
        <taxon>Burkholderiales</taxon>
        <taxon>Saeziaceae</taxon>
        <taxon>Saezia</taxon>
    </lineage>
</organism>
<dbReference type="OrthoDB" id="9801098at2"/>
<evidence type="ECO:0000256" key="2">
    <source>
        <dbReference type="ARBA" id="ARBA00006763"/>
    </source>
</evidence>
<keyword evidence="4" id="KW-0326">Glycosidase</keyword>
<comment type="caution">
    <text evidence="4">The sequence shown here is derived from an EMBL/GenBank/DDBJ whole genome shotgun (WGS) entry which is preliminary data.</text>
</comment>
<accession>A0A433SFS1</accession>
<dbReference type="GO" id="GO:0005829">
    <property type="term" value="C:cytosol"/>
    <property type="evidence" value="ECO:0007669"/>
    <property type="project" value="TreeGrafter"/>
</dbReference>
<dbReference type="Proteomes" id="UP000286947">
    <property type="component" value="Unassembled WGS sequence"/>
</dbReference>
<name>A0A433SFS1_9BURK</name>